<gene>
    <name evidence="1" type="ORF">ANE_LOCUS4646</name>
</gene>
<accession>A0A565AXQ8</accession>
<dbReference type="AlphaFoldDB" id="A0A565AXQ8"/>
<protein>
    <submittedName>
        <fullName evidence="1">Uncharacterized protein</fullName>
    </submittedName>
</protein>
<name>A0A565AXQ8_9BRAS</name>
<organism evidence="1 2">
    <name type="scientific">Arabis nemorensis</name>
    <dbReference type="NCBI Taxonomy" id="586526"/>
    <lineage>
        <taxon>Eukaryota</taxon>
        <taxon>Viridiplantae</taxon>
        <taxon>Streptophyta</taxon>
        <taxon>Embryophyta</taxon>
        <taxon>Tracheophyta</taxon>
        <taxon>Spermatophyta</taxon>
        <taxon>Magnoliopsida</taxon>
        <taxon>eudicotyledons</taxon>
        <taxon>Gunneridae</taxon>
        <taxon>Pentapetalae</taxon>
        <taxon>rosids</taxon>
        <taxon>malvids</taxon>
        <taxon>Brassicales</taxon>
        <taxon>Brassicaceae</taxon>
        <taxon>Arabideae</taxon>
        <taxon>Arabis</taxon>
    </lineage>
</organism>
<sequence length="116" mass="13341">MVMLIDSAMSLACRRWCFLCVVLFLFLMVMAVIACASMPIIHHILNWSGLNVIQLAATPLHMLSVRDDFIDLKYSFSPQLLPMEETFFSMSRWSGSFLWIHSNRACYLREGFSNSP</sequence>
<evidence type="ECO:0000313" key="1">
    <source>
        <dbReference type="EMBL" id="VVA94201.1"/>
    </source>
</evidence>
<comment type="caution">
    <text evidence="1">The sequence shown here is derived from an EMBL/GenBank/DDBJ whole genome shotgun (WGS) entry which is preliminary data.</text>
</comment>
<dbReference type="Proteomes" id="UP000489600">
    <property type="component" value="Unassembled WGS sequence"/>
</dbReference>
<dbReference type="EMBL" id="CABITT030000002">
    <property type="protein sequence ID" value="VVA94201.1"/>
    <property type="molecule type" value="Genomic_DNA"/>
</dbReference>
<reference evidence="1" key="1">
    <citation type="submission" date="2019-07" db="EMBL/GenBank/DDBJ databases">
        <authorList>
            <person name="Dittberner H."/>
        </authorList>
    </citation>
    <scope>NUCLEOTIDE SEQUENCE [LARGE SCALE GENOMIC DNA]</scope>
</reference>
<proteinExistence type="predicted"/>
<evidence type="ECO:0000313" key="2">
    <source>
        <dbReference type="Proteomes" id="UP000489600"/>
    </source>
</evidence>
<keyword evidence="2" id="KW-1185">Reference proteome</keyword>